<evidence type="ECO:0008006" key="4">
    <source>
        <dbReference type="Google" id="ProtNLM"/>
    </source>
</evidence>
<feature type="region of interest" description="Disordered" evidence="1">
    <location>
        <begin position="1"/>
        <end position="39"/>
    </location>
</feature>
<dbReference type="OrthoDB" id="1911848at2759"/>
<keyword evidence="3" id="KW-1185">Reference proteome</keyword>
<feature type="compositionally biased region" description="Basic and acidic residues" evidence="1">
    <location>
        <begin position="8"/>
        <end position="22"/>
    </location>
</feature>
<sequence>MLEEEGADDKTAKDGMTADKQEAPSIIFASGHQEPKSAKTSSLGQAFLMGFALSRKEDGRSERKEVERLEHNLYAPLTRQKPDGNKRYYSFIDHVYSFAVVGLEIALGKSFFEPRALDHNAIHFTKRFNGDETSTEELQKYLLDQAKMELPRRTGQKLADLIVGCLKLLTEPDSSDVPPELKENWGRAAMAYVLSVLQAINV</sequence>
<evidence type="ECO:0000313" key="3">
    <source>
        <dbReference type="Proteomes" id="UP000192596"/>
    </source>
</evidence>
<evidence type="ECO:0000313" key="2">
    <source>
        <dbReference type="EMBL" id="OQN95699.1"/>
    </source>
</evidence>
<name>A0A1V8S9I5_9PEZI</name>
<dbReference type="InParanoid" id="A0A1V8S9I5"/>
<protein>
    <recommendedName>
        <fullName evidence="4">Protein kinase domain-containing protein</fullName>
    </recommendedName>
</protein>
<dbReference type="Proteomes" id="UP000192596">
    <property type="component" value="Unassembled WGS sequence"/>
</dbReference>
<reference evidence="3" key="1">
    <citation type="submission" date="2017-03" db="EMBL/GenBank/DDBJ databases">
        <title>Genomes of endolithic fungi from Antarctica.</title>
        <authorList>
            <person name="Coleine C."/>
            <person name="Masonjones S."/>
            <person name="Stajich J.E."/>
        </authorList>
    </citation>
    <scope>NUCLEOTIDE SEQUENCE [LARGE SCALE GENOMIC DNA]</scope>
    <source>
        <strain evidence="3">CCFEE 5527</strain>
    </source>
</reference>
<gene>
    <name evidence="2" type="ORF">B0A48_18447</name>
</gene>
<proteinExistence type="predicted"/>
<comment type="caution">
    <text evidence="2">The sequence shown here is derived from an EMBL/GenBank/DDBJ whole genome shotgun (WGS) entry which is preliminary data.</text>
</comment>
<organism evidence="2 3">
    <name type="scientific">Cryoendolithus antarcticus</name>
    <dbReference type="NCBI Taxonomy" id="1507870"/>
    <lineage>
        <taxon>Eukaryota</taxon>
        <taxon>Fungi</taxon>
        <taxon>Dikarya</taxon>
        <taxon>Ascomycota</taxon>
        <taxon>Pezizomycotina</taxon>
        <taxon>Dothideomycetes</taxon>
        <taxon>Dothideomycetidae</taxon>
        <taxon>Cladosporiales</taxon>
        <taxon>Cladosporiaceae</taxon>
        <taxon>Cryoendolithus</taxon>
    </lineage>
</organism>
<dbReference type="AlphaFoldDB" id="A0A1V8S9I5"/>
<dbReference type="EMBL" id="NAJO01000081">
    <property type="protein sequence ID" value="OQN95699.1"/>
    <property type="molecule type" value="Genomic_DNA"/>
</dbReference>
<evidence type="ECO:0000256" key="1">
    <source>
        <dbReference type="SAM" id="MobiDB-lite"/>
    </source>
</evidence>
<accession>A0A1V8S9I5</accession>